<dbReference type="OrthoDB" id="9776552at2"/>
<dbReference type="RefSeq" id="WP_036623868.1">
    <property type="nucleotide sequence ID" value="NZ_BGML01000008.1"/>
</dbReference>
<dbReference type="GO" id="GO:0005886">
    <property type="term" value="C:plasma membrane"/>
    <property type="evidence" value="ECO:0007669"/>
    <property type="project" value="UniProtKB-SubCell"/>
</dbReference>
<dbReference type="InterPro" id="IPR003660">
    <property type="entry name" value="HAMP_dom"/>
</dbReference>
<comment type="caution">
    <text evidence="15">The sequence shown here is derived from an EMBL/GenBank/DDBJ whole genome shotgun (WGS) entry which is preliminary data.</text>
</comment>
<dbReference type="HOGENOM" id="CLU_020473_6_1_9"/>
<evidence type="ECO:0000256" key="12">
    <source>
        <dbReference type="SAM" id="Phobius"/>
    </source>
</evidence>
<keyword evidence="11 12" id="KW-0472">Membrane</keyword>
<feature type="domain" description="Histidine kinase" evidence="13">
    <location>
        <begin position="481"/>
        <end position="584"/>
    </location>
</feature>
<dbReference type="EC" id="2.7.13.3" evidence="3"/>
<keyword evidence="12" id="KW-1133">Transmembrane helix</keyword>
<evidence type="ECO:0000256" key="7">
    <source>
        <dbReference type="ARBA" id="ARBA00022741"/>
    </source>
</evidence>
<keyword evidence="7" id="KW-0547">Nucleotide-binding</keyword>
<reference evidence="16 18" key="2">
    <citation type="submission" date="2019-11" db="EMBL/GenBank/DDBJ databases">
        <title>Draft genome sequences of five Paenibacillus species of dairy origin.</title>
        <authorList>
            <person name="Olajide A.M."/>
            <person name="Chen S."/>
            <person name="Lapointe G."/>
        </authorList>
    </citation>
    <scope>NUCLEOTIDE SEQUENCE [LARGE SCALE GENOMIC DNA]</scope>
    <source>
        <strain evidence="16 18">3CT49</strain>
    </source>
</reference>
<evidence type="ECO:0000313" key="15">
    <source>
        <dbReference type="EMBL" id="KFM95806.1"/>
    </source>
</evidence>
<keyword evidence="6" id="KW-0808">Transferase</keyword>
<dbReference type="STRING" id="44252.DJ90_2244"/>
<dbReference type="Proteomes" id="UP000442469">
    <property type="component" value="Unassembled WGS sequence"/>
</dbReference>
<dbReference type="InterPro" id="IPR050640">
    <property type="entry name" value="Bact_2-comp_sensor_kinase"/>
</dbReference>
<dbReference type="InterPro" id="IPR010559">
    <property type="entry name" value="Sig_transdc_His_kin_internal"/>
</dbReference>
<evidence type="ECO:0000313" key="16">
    <source>
        <dbReference type="EMBL" id="MUG24018.1"/>
    </source>
</evidence>
<dbReference type="GO" id="GO:0000155">
    <property type="term" value="F:phosphorelay sensor kinase activity"/>
    <property type="evidence" value="ECO:0007669"/>
    <property type="project" value="InterPro"/>
</dbReference>
<evidence type="ECO:0000259" key="14">
    <source>
        <dbReference type="PROSITE" id="PS50885"/>
    </source>
</evidence>
<evidence type="ECO:0000313" key="17">
    <source>
        <dbReference type="Proteomes" id="UP000029278"/>
    </source>
</evidence>
<dbReference type="GeneID" id="77007888"/>
<comment type="subcellular location">
    <subcellularLocation>
        <location evidence="2">Cell membrane</location>
        <topology evidence="2">Multi-pass membrane protein</topology>
    </subcellularLocation>
</comment>
<dbReference type="PATRIC" id="fig|44252.3.peg.5123"/>
<feature type="transmembrane region" description="Helical" evidence="12">
    <location>
        <begin position="293"/>
        <end position="314"/>
    </location>
</feature>
<dbReference type="PANTHER" id="PTHR34220:SF7">
    <property type="entry name" value="SENSOR HISTIDINE KINASE YPDA"/>
    <property type="match status" value="1"/>
</dbReference>
<dbReference type="PANTHER" id="PTHR34220">
    <property type="entry name" value="SENSOR HISTIDINE KINASE YPDA"/>
    <property type="match status" value="1"/>
</dbReference>
<keyword evidence="12" id="KW-0812">Transmembrane</keyword>
<dbReference type="Pfam" id="PF06580">
    <property type="entry name" value="His_kinase"/>
    <property type="match status" value="1"/>
</dbReference>
<dbReference type="PRINTS" id="PR00344">
    <property type="entry name" value="BCTRLSENSOR"/>
</dbReference>
<dbReference type="Gene3D" id="3.30.565.10">
    <property type="entry name" value="Histidine kinase-like ATPase, C-terminal domain"/>
    <property type="match status" value="1"/>
</dbReference>
<protein>
    <recommendedName>
        <fullName evidence="3">histidine kinase</fullName>
        <ecNumber evidence="3">2.7.13.3</ecNumber>
    </recommendedName>
</protein>
<accession>A0A090YC92</accession>
<dbReference type="InterPro" id="IPR005467">
    <property type="entry name" value="His_kinase_dom"/>
</dbReference>
<feature type="transmembrane region" description="Helical" evidence="12">
    <location>
        <begin position="21"/>
        <end position="44"/>
    </location>
</feature>
<comment type="catalytic activity">
    <reaction evidence="1">
        <text>ATP + protein L-histidine = ADP + protein N-phospho-L-histidine.</text>
        <dbReference type="EC" id="2.7.13.3"/>
    </reaction>
</comment>
<dbReference type="AlphaFoldDB" id="A0A090YC92"/>
<keyword evidence="4" id="KW-1003">Cell membrane</keyword>
<dbReference type="SMART" id="SM00387">
    <property type="entry name" value="HATPase_c"/>
    <property type="match status" value="1"/>
</dbReference>
<evidence type="ECO:0000256" key="5">
    <source>
        <dbReference type="ARBA" id="ARBA00022553"/>
    </source>
</evidence>
<dbReference type="GO" id="GO:0005524">
    <property type="term" value="F:ATP binding"/>
    <property type="evidence" value="ECO:0007669"/>
    <property type="project" value="UniProtKB-KW"/>
</dbReference>
<keyword evidence="5" id="KW-0597">Phosphoprotein</keyword>
<evidence type="ECO:0000256" key="10">
    <source>
        <dbReference type="ARBA" id="ARBA00023012"/>
    </source>
</evidence>
<dbReference type="SUPFAM" id="SSF55874">
    <property type="entry name" value="ATPase domain of HSP90 chaperone/DNA topoisomerase II/histidine kinase"/>
    <property type="match status" value="1"/>
</dbReference>
<keyword evidence="10" id="KW-0902">Two-component regulatory system</keyword>
<evidence type="ECO:0000256" key="4">
    <source>
        <dbReference type="ARBA" id="ARBA00022475"/>
    </source>
</evidence>
<proteinExistence type="predicted"/>
<organism evidence="15 17">
    <name type="scientific">Paenibacillus macerans</name>
    <name type="common">Bacillus macerans</name>
    <dbReference type="NCBI Taxonomy" id="44252"/>
    <lineage>
        <taxon>Bacteria</taxon>
        <taxon>Bacillati</taxon>
        <taxon>Bacillota</taxon>
        <taxon>Bacilli</taxon>
        <taxon>Bacillales</taxon>
        <taxon>Paenibacillaceae</taxon>
        <taxon>Paenibacillus</taxon>
    </lineage>
</organism>
<dbReference type="Pfam" id="PF02518">
    <property type="entry name" value="HATPase_c"/>
    <property type="match status" value="1"/>
</dbReference>
<evidence type="ECO:0000256" key="9">
    <source>
        <dbReference type="ARBA" id="ARBA00022840"/>
    </source>
</evidence>
<gene>
    <name evidence="15" type="ORF">DJ90_2244</name>
    <name evidence="16" type="ORF">GNQ08_16635</name>
</gene>
<dbReference type="PROSITE" id="PS50885">
    <property type="entry name" value="HAMP"/>
    <property type="match status" value="1"/>
</dbReference>
<dbReference type="InterPro" id="IPR004358">
    <property type="entry name" value="Sig_transdc_His_kin-like_C"/>
</dbReference>
<evidence type="ECO:0000256" key="8">
    <source>
        <dbReference type="ARBA" id="ARBA00022777"/>
    </source>
</evidence>
<dbReference type="Gene3D" id="6.10.340.10">
    <property type="match status" value="1"/>
</dbReference>
<dbReference type="EMBL" id="JMQA01000041">
    <property type="protein sequence ID" value="KFM95806.1"/>
    <property type="molecule type" value="Genomic_DNA"/>
</dbReference>
<evidence type="ECO:0000256" key="11">
    <source>
        <dbReference type="ARBA" id="ARBA00023136"/>
    </source>
</evidence>
<feature type="domain" description="HAMP" evidence="14">
    <location>
        <begin position="315"/>
        <end position="371"/>
    </location>
</feature>
<evidence type="ECO:0000256" key="6">
    <source>
        <dbReference type="ARBA" id="ARBA00022679"/>
    </source>
</evidence>
<dbReference type="InterPro" id="IPR036890">
    <property type="entry name" value="HATPase_C_sf"/>
</dbReference>
<reference evidence="15 17" key="1">
    <citation type="submission" date="2014-04" db="EMBL/GenBank/DDBJ databases">
        <authorList>
            <person name="Bishop-Lilly K.A."/>
            <person name="Broomall S.M."/>
            <person name="Chain P.S."/>
            <person name="Chertkov O."/>
            <person name="Coyne S.R."/>
            <person name="Daligault H.E."/>
            <person name="Davenport K.W."/>
            <person name="Erkkila T."/>
            <person name="Frey K.G."/>
            <person name="Gibbons H.S."/>
            <person name="Gu W."/>
            <person name="Jaissle J."/>
            <person name="Johnson S.L."/>
            <person name="Koroleva G.I."/>
            <person name="Ladner J.T."/>
            <person name="Lo C.-C."/>
            <person name="Minogue T.D."/>
            <person name="Munk C."/>
            <person name="Palacios G.F."/>
            <person name="Redden C.L."/>
            <person name="Rosenzweig C.N."/>
            <person name="Scholz M.B."/>
            <person name="Teshima H."/>
            <person name="Xu Y."/>
        </authorList>
    </citation>
    <scope>NUCLEOTIDE SEQUENCE [LARGE SCALE GENOMIC DNA]</scope>
    <source>
        <strain evidence="15 17">8244</strain>
    </source>
</reference>
<dbReference type="EMBL" id="WNZZ01000012">
    <property type="protein sequence ID" value="MUG24018.1"/>
    <property type="molecule type" value="Genomic_DNA"/>
</dbReference>
<dbReference type="InterPro" id="IPR003594">
    <property type="entry name" value="HATPase_dom"/>
</dbReference>
<keyword evidence="17" id="KW-1185">Reference proteome</keyword>
<evidence type="ECO:0000259" key="13">
    <source>
        <dbReference type="PROSITE" id="PS50109"/>
    </source>
</evidence>
<evidence type="ECO:0000256" key="1">
    <source>
        <dbReference type="ARBA" id="ARBA00000085"/>
    </source>
</evidence>
<dbReference type="Proteomes" id="UP000029278">
    <property type="component" value="Unassembled WGS sequence"/>
</dbReference>
<evidence type="ECO:0000256" key="2">
    <source>
        <dbReference type="ARBA" id="ARBA00004651"/>
    </source>
</evidence>
<dbReference type="PROSITE" id="PS50109">
    <property type="entry name" value="HIS_KIN"/>
    <property type="match status" value="1"/>
</dbReference>
<evidence type="ECO:0000256" key="3">
    <source>
        <dbReference type="ARBA" id="ARBA00012438"/>
    </source>
</evidence>
<keyword evidence="9" id="KW-0067">ATP-binding</keyword>
<keyword evidence="8" id="KW-0418">Kinase</keyword>
<evidence type="ECO:0000313" key="18">
    <source>
        <dbReference type="Proteomes" id="UP000442469"/>
    </source>
</evidence>
<name>A0A090YC92_PAEMA</name>
<sequence length="585" mass="66929">MKKIWSRIASYYKNAKLNVKLLLTITLIMMTTLVLVLGGLQYAFSLYDEQIYAKSSQVLMMSSNRIEEELESVEEVSYNIAVDPSIQKMLLDLQKNVTGYDFYRLEQKIGDELKKYADQETCIDAIYLYDSAGREFSAGDGASPLKKKDKELALSQADPYEGKNYWMELAGYNGDIISVRLIRSYGNLDFENIGKLLVRVNLNKIVSGLPKPRGEIAGNIVITDGNGVFYSEKGMDAVKDYHFLAPNDQGYSIERVHGERTFVNHITTGFKDWTYWSLIPFHMMFSKITAAKYTLVLVFMFMFVFLISLGFNFLRKITDPIQELAFTMREVQRGNFHAVDLLEPAMVDQGEVGILYRNFITMIHRIDELIQENFAKQLLVKETEFKALQAQINPHFLYNTLESINWLAKTNKQRQISSMVEALGHLMRYSTNFNRDFVTFEDEIDMVNSYLTIQKYRFGQRFEFHMDVPFYVKKYKIPKLILQPLLENAFKHAVEPSVGLSVIKLQVDQEADRLLIRIEDNGPGIDPFILQKVKEGQIVPKGTGIGLNNIDDRIKLYAGEPYGLSIENLSGKGTAITVILPVQTG</sequence>